<gene>
    <name evidence="1" type="ORF">QFC19_008048</name>
</gene>
<accession>A0ACC2V6C5</accession>
<evidence type="ECO:0000313" key="2">
    <source>
        <dbReference type="Proteomes" id="UP001241377"/>
    </source>
</evidence>
<name>A0ACC2V6C5_9TREE</name>
<dbReference type="EMBL" id="JASBWR010000114">
    <property type="protein sequence ID" value="KAJ9094196.1"/>
    <property type="molecule type" value="Genomic_DNA"/>
</dbReference>
<dbReference type="Proteomes" id="UP001241377">
    <property type="component" value="Unassembled WGS sequence"/>
</dbReference>
<protein>
    <submittedName>
        <fullName evidence="1">Uncharacterized protein</fullName>
    </submittedName>
</protein>
<comment type="caution">
    <text evidence="1">The sequence shown here is derived from an EMBL/GenBank/DDBJ whole genome shotgun (WGS) entry which is preliminary data.</text>
</comment>
<keyword evidence="2" id="KW-1185">Reference proteome</keyword>
<evidence type="ECO:0000313" key="1">
    <source>
        <dbReference type="EMBL" id="KAJ9094196.1"/>
    </source>
</evidence>
<sequence length="124" mass="13080">MSALPRRLPGFSAVIHRRALATRPPQPDPPLSAATQDLLHRLAKDAARNTAPGATVRGGGKEAPYVGSVGPFNLGVGLGSNIRTKDWKKWRELGLGGKVVRMTTQTGNLTASTSLCARPFCAPP</sequence>
<organism evidence="1 2">
    <name type="scientific">Naganishia cerealis</name>
    <dbReference type="NCBI Taxonomy" id="610337"/>
    <lineage>
        <taxon>Eukaryota</taxon>
        <taxon>Fungi</taxon>
        <taxon>Dikarya</taxon>
        <taxon>Basidiomycota</taxon>
        <taxon>Agaricomycotina</taxon>
        <taxon>Tremellomycetes</taxon>
        <taxon>Filobasidiales</taxon>
        <taxon>Filobasidiaceae</taxon>
        <taxon>Naganishia</taxon>
    </lineage>
</organism>
<proteinExistence type="predicted"/>
<reference evidence="1" key="1">
    <citation type="submission" date="2023-04" db="EMBL/GenBank/DDBJ databases">
        <title>Draft Genome sequencing of Naganishia species isolated from polar environments using Oxford Nanopore Technology.</title>
        <authorList>
            <person name="Leo P."/>
            <person name="Venkateswaran K."/>
        </authorList>
    </citation>
    <scope>NUCLEOTIDE SEQUENCE</scope>
    <source>
        <strain evidence="1">MNA-CCFEE 5261</strain>
    </source>
</reference>